<evidence type="ECO:0000256" key="2">
    <source>
        <dbReference type="ARBA" id="ARBA00020829"/>
    </source>
</evidence>
<comment type="caution">
    <text evidence="7">The sequence shown here is derived from an EMBL/GenBank/DDBJ whole genome shotgun (WGS) entry which is preliminary data.</text>
</comment>
<dbReference type="InterPro" id="IPR015943">
    <property type="entry name" value="WD40/YVTN_repeat-like_dom_sf"/>
</dbReference>
<feature type="region of interest" description="Disordered" evidence="6">
    <location>
        <begin position="1175"/>
        <end position="1242"/>
    </location>
</feature>
<dbReference type="InterPro" id="IPR001680">
    <property type="entry name" value="WD40_rpt"/>
</dbReference>
<evidence type="ECO:0000256" key="3">
    <source>
        <dbReference type="ARBA" id="ARBA00022574"/>
    </source>
</evidence>
<protein>
    <recommendedName>
        <fullName evidence="2">Repressor of RNA polymerase III transcription MAF1 homolog</fullName>
    </recommendedName>
</protein>
<keyword evidence="3 5" id="KW-0853">WD repeat</keyword>
<dbReference type="SMART" id="SM00320">
    <property type="entry name" value="WD40"/>
    <property type="match status" value="5"/>
</dbReference>
<dbReference type="Gene3D" id="3.40.1000.50">
    <property type="entry name" value="Repressor of RNA polymerase III transcription Maf1"/>
    <property type="match status" value="1"/>
</dbReference>
<dbReference type="PROSITE" id="PS50294">
    <property type="entry name" value="WD_REPEATS_REGION"/>
    <property type="match status" value="2"/>
</dbReference>
<proteinExistence type="inferred from homology"/>
<dbReference type="GO" id="GO:0016480">
    <property type="term" value="P:negative regulation of transcription by RNA polymerase III"/>
    <property type="evidence" value="ECO:0007669"/>
    <property type="project" value="InterPro"/>
</dbReference>
<dbReference type="Pfam" id="PF09174">
    <property type="entry name" value="Maf1"/>
    <property type="match status" value="1"/>
</dbReference>
<keyword evidence="4" id="KW-0677">Repeat</keyword>
<dbReference type="PANTHER" id="PTHR45532">
    <property type="entry name" value="WD REPEAT-CONTAINING PROTEIN 97"/>
    <property type="match status" value="1"/>
</dbReference>
<reference evidence="7" key="1">
    <citation type="submission" date="2019-10" db="EMBL/GenBank/DDBJ databases">
        <title>The sequence and de novo assembly of the wild yak genome.</title>
        <authorList>
            <person name="Liu Y."/>
        </authorList>
    </citation>
    <scope>NUCLEOTIDE SEQUENCE [LARGE SCALE GENOMIC DNA]</scope>
    <source>
        <strain evidence="7">WY2019</strain>
    </source>
</reference>
<dbReference type="Pfam" id="PF00400">
    <property type="entry name" value="WD40"/>
    <property type="match status" value="3"/>
</dbReference>
<comment type="similarity">
    <text evidence="1">Belongs to the MAF1 family.</text>
</comment>
<dbReference type="Proteomes" id="UP000322234">
    <property type="component" value="Unassembled WGS sequence"/>
</dbReference>
<evidence type="ECO:0000256" key="1">
    <source>
        <dbReference type="ARBA" id="ARBA00006231"/>
    </source>
</evidence>
<dbReference type="InterPro" id="IPR036322">
    <property type="entry name" value="WD40_repeat_dom_sf"/>
</dbReference>
<dbReference type="InterPro" id="IPR015257">
    <property type="entry name" value="Maf1"/>
</dbReference>
<keyword evidence="8" id="KW-1185">Reference proteome</keyword>
<dbReference type="FunFam" id="3.40.1000.50:FF:000001">
    <property type="entry name" value="Repressor of RNA polymerase III transcription MAF1"/>
    <property type="match status" value="1"/>
</dbReference>
<dbReference type="SUPFAM" id="SSF50978">
    <property type="entry name" value="WD40 repeat-like"/>
    <property type="match status" value="1"/>
</dbReference>
<sequence length="1827" mass="202969">MKLLENSSFEAINSQLTVETGDAHIIGRIESYSCKMAGDDKHMFKQFCQEGQPHVLEALLSKSQGGEDEGPLSDKCSRKTLFYLIATLNESFRPDYDFSTARSHEFSREPSLSWVRVGLGKGPAGPQPSQVGWRPCMGRGSWVSVALGSHTTSHPPPRPSYNPDLDSDPFGEDGSLWSFNYFFYNKRLKRIVFFSCRSISVDLDSQGVRAGPASRAGPAAAGILATVLGAVEPPGPNGFEMESEVLDESNPYTVGGDYLIVDQEPYETDIYEVPDPGLLKEERESSFSERAPQLFTNNSQWQNMAQSARARQLWLLLRTGLQTFVEKEKRAELHVARLTHGLEPLRRLEVVAGLCSVAQDPVGRRFVVLDGAGRLHLHREDGWAQEKLLAPVALTGLVAVLGPLGTVGRFVGWGPVGLAILKSDLSLLWLSKPGEHGVPGHEPICCLPVPDPGLLLVAEAGGSLVLWKFRSGGRCLVPHGSPLQLPPSISGALARLALGPPSPHHDPCCFAAYGSAVLTFDLQTWALTDVRRNLHKTTIFDLAYCKEVEAMVTASRDSTVKVWEADWQIRMVFVGHRGPVTAVTVLPNTALVLSASQDGTLRTWDLQAAAQVGEVALTCWGRGVPSESVSRLLAPAGPGWPLLSLEARSVGLWRARELYSPLAQLSAPVLHLQLAPALPKPTAPHVALPARLVCACADGSVYLVSVSGGHTVSALLLEPEDCAAAVAYCLPREALWVLTRAGHLLCANAARSPMRVLRRLCPPPPPAPQPCCLHLYSHLTDPTSAFTNWEIVCQYKGELCRSDVAWAWTDKNRYLPVVGHTDGTLSVLELRSLKTVFRTEAHSPGPVTAIASTWNSIVSSGGDLTVKMWRVFPYAEESLSPLRTFCCCHPAVVLCALGKRVTVGFEDPNNATYGLVQFGLGSSPRYDHRPQDDPTDRITGLCCCPTLKLYASSSLDCTIRIWTAENKLLRLLHLNGAPQALTFCSNNGDLVLALGSRLCLVDHRLYLPTSYLLKNLCQEVPDGVDDPPLPLTSPELLTAAQLQRLANLRGVASLSTASCFIHRQTTAPQQPVLEEDLEVLVVRNQDLQQLRLGLKSPAARPQLTWQQRQQAFDNYLHLIYGPGMLVSMGPPQTSLCPGPLTCLCVPHPPPQGLDSEAEPQQQWGTVALTVEKETWDPSAQPRDGPALGGTEAPPLQDVGTLGRRFARLPRVPLPPPPTYRRVHSRASQPLAWDPPSPDLGQSRTSLLLQRRPQELLSNLSGFFPATIHPYKYWRRPICFPGCVPNSVVLQQMWLPEEQRRGQEDLWLVRGIRRRHTKQQQKLIQWLRDEEDEDEEEPDLDWGLEPPSPPHRLPSDPLLVPVRLRAQGTHEDTAKTETYLHHPQFHYAQLLWEQRYGRLPKFLQFFVEQNWFKKLFPIFTLQAYPEMGTVEGLASAFMDLLEEASWADRVHVLRALLRLLPDLSRDFCSRLQGTLLHLLNLEQPPSLQDRVQKQFVMLALQLLLACSLESREVVVELMSYFLYSPAPFRPELKRLLDGLGLQDPQGFLFKEMMTWVQGPDPESKATLRRRCCQKLEEMIQQLQALSQISMLSGAAGHVSVTSSNVSQTPSLVVSPGVSDLTTLEPQAQQTLPQLHFTRTRCALSETLMHFCLQPEVVLRSSAPAILPHEMPPREMLPLAQMVWSQSKMLDLGPIDALNFFCEQQRIRHQGPLPEEPYSPPPGPPLPPQFCGMVLPHPPDPRHDRILRLQEARVQRSPMRLRGRMLSRLRVDRSLDSTIRILKLPLPRVELQPFPPDWPRSARPLPPRLLDPALQRYFLPDDTNPDNYH</sequence>
<feature type="repeat" description="WD" evidence="5">
    <location>
        <begin position="573"/>
        <end position="614"/>
    </location>
</feature>
<evidence type="ECO:0000256" key="5">
    <source>
        <dbReference type="PROSITE-ProRule" id="PRU00221"/>
    </source>
</evidence>
<feature type="compositionally biased region" description="Acidic residues" evidence="6">
    <location>
        <begin position="1328"/>
        <end position="1341"/>
    </location>
</feature>
<dbReference type="InterPro" id="IPR019775">
    <property type="entry name" value="WD40_repeat_CS"/>
</dbReference>
<dbReference type="PROSITE" id="PS00678">
    <property type="entry name" value="WD_REPEATS_1"/>
    <property type="match status" value="1"/>
</dbReference>
<feature type="region of interest" description="Disordered" evidence="6">
    <location>
        <begin position="1327"/>
        <end position="1347"/>
    </location>
</feature>
<dbReference type="InterPro" id="IPR038564">
    <property type="entry name" value="Maf1_sf"/>
</dbReference>
<evidence type="ECO:0000313" key="8">
    <source>
        <dbReference type="Proteomes" id="UP000322234"/>
    </source>
</evidence>
<dbReference type="PROSITE" id="PS50082">
    <property type="entry name" value="WD_REPEATS_2"/>
    <property type="match status" value="2"/>
</dbReference>
<evidence type="ECO:0000256" key="4">
    <source>
        <dbReference type="ARBA" id="ARBA00022737"/>
    </source>
</evidence>
<evidence type="ECO:0000313" key="7">
    <source>
        <dbReference type="EMBL" id="MXQ93659.1"/>
    </source>
</evidence>
<dbReference type="Gene3D" id="2.130.10.10">
    <property type="entry name" value="YVTN repeat-like/Quinoprotein amine dehydrogenase"/>
    <property type="match status" value="3"/>
</dbReference>
<dbReference type="EMBL" id="VBQZ03000096">
    <property type="protein sequence ID" value="MXQ93659.1"/>
    <property type="molecule type" value="Genomic_DNA"/>
</dbReference>
<evidence type="ECO:0000256" key="6">
    <source>
        <dbReference type="SAM" id="MobiDB-lite"/>
    </source>
</evidence>
<name>A0A6B0RU95_9CETA</name>
<feature type="repeat" description="WD" evidence="5">
    <location>
        <begin position="532"/>
        <end position="564"/>
    </location>
</feature>
<organism evidence="7 8">
    <name type="scientific">Bos mutus</name>
    <name type="common">wild yak</name>
    <dbReference type="NCBI Taxonomy" id="72004"/>
    <lineage>
        <taxon>Eukaryota</taxon>
        <taxon>Metazoa</taxon>
        <taxon>Chordata</taxon>
        <taxon>Craniata</taxon>
        <taxon>Vertebrata</taxon>
        <taxon>Euteleostomi</taxon>
        <taxon>Mammalia</taxon>
        <taxon>Eutheria</taxon>
        <taxon>Laurasiatheria</taxon>
        <taxon>Artiodactyla</taxon>
        <taxon>Ruminantia</taxon>
        <taxon>Pecora</taxon>
        <taxon>Bovidae</taxon>
        <taxon>Bovinae</taxon>
        <taxon>Bos</taxon>
    </lineage>
</organism>
<gene>
    <name evidence="7" type="ORF">E5288_WYG022361</name>
</gene>
<dbReference type="PANTHER" id="PTHR45532:SF1">
    <property type="entry name" value="WD REPEAT-CONTAINING PROTEIN 97"/>
    <property type="match status" value="1"/>
</dbReference>
<accession>A0A6B0RU95</accession>